<dbReference type="AlphaFoldDB" id="A0AAD4QAP5"/>
<dbReference type="SUPFAM" id="SSF101152">
    <property type="entry name" value="Mob1/phocein"/>
    <property type="match status" value="1"/>
</dbReference>
<feature type="compositionally biased region" description="Basic and acidic residues" evidence="2">
    <location>
        <begin position="410"/>
        <end position="440"/>
    </location>
</feature>
<feature type="binding site" evidence="1">
    <location>
        <position position="198"/>
    </location>
    <ligand>
        <name>Zn(2+)</name>
        <dbReference type="ChEBI" id="CHEBI:29105"/>
    </ligand>
</feature>
<keyword evidence="1" id="KW-0479">Metal-binding</keyword>
<feature type="binding site" evidence="1">
    <location>
        <position position="203"/>
    </location>
    <ligand>
        <name>Zn(2+)</name>
        <dbReference type="ChEBI" id="CHEBI:29105"/>
    </ligand>
</feature>
<feature type="binding site" evidence="1">
    <location>
        <position position="119"/>
    </location>
    <ligand>
        <name>Zn(2+)</name>
        <dbReference type="ChEBI" id="CHEBI:29105"/>
    </ligand>
</feature>
<name>A0AAD4QAP5_9AGAM</name>
<reference evidence="3" key="1">
    <citation type="submission" date="2022-01" db="EMBL/GenBank/DDBJ databases">
        <title>Comparative genomics reveals a dynamic genome evolution in the ectomycorrhizal milk-cap (Lactarius) mushrooms.</title>
        <authorList>
            <consortium name="DOE Joint Genome Institute"/>
            <person name="Lebreton A."/>
            <person name="Tang N."/>
            <person name="Kuo A."/>
            <person name="LaButti K."/>
            <person name="Drula E."/>
            <person name="Barry K."/>
            <person name="Clum A."/>
            <person name="Lipzen A."/>
            <person name="Mousain D."/>
            <person name="Ng V."/>
            <person name="Wang R."/>
            <person name="Wang X."/>
            <person name="Dai Y."/>
            <person name="Henrissat B."/>
            <person name="Grigoriev I.V."/>
            <person name="Guerin-Laguette A."/>
            <person name="Yu F."/>
            <person name="Martin F.M."/>
        </authorList>
    </citation>
    <scope>NUCLEOTIDE SEQUENCE</scope>
    <source>
        <strain evidence="3">QP</strain>
    </source>
</reference>
<comment type="caution">
    <text evidence="3">The sequence shown here is derived from an EMBL/GenBank/DDBJ whole genome shotgun (WGS) entry which is preliminary data.</text>
</comment>
<feature type="region of interest" description="Disordered" evidence="2">
    <location>
        <begin position="410"/>
        <end position="542"/>
    </location>
</feature>
<feature type="compositionally biased region" description="Acidic residues" evidence="2">
    <location>
        <begin position="443"/>
        <end position="453"/>
    </location>
</feature>
<dbReference type="Gene3D" id="1.20.140.30">
    <property type="entry name" value="MOB kinase activator"/>
    <property type="match status" value="1"/>
</dbReference>
<feature type="compositionally biased region" description="Acidic residues" evidence="2">
    <location>
        <begin position="485"/>
        <end position="504"/>
    </location>
</feature>
<dbReference type="SMART" id="SM01388">
    <property type="entry name" value="Mob1_phocein"/>
    <property type="match status" value="1"/>
</dbReference>
<feature type="binding site" evidence="1">
    <location>
        <position position="124"/>
    </location>
    <ligand>
        <name>Zn(2+)</name>
        <dbReference type="ChEBI" id="CHEBI:29105"/>
    </ligand>
</feature>
<dbReference type="Pfam" id="PF03637">
    <property type="entry name" value="Mob1_phocein"/>
    <property type="match status" value="1"/>
</dbReference>
<feature type="region of interest" description="Disordered" evidence="2">
    <location>
        <begin position="255"/>
        <end position="300"/>
    </location>
</feature>
<feature type="compositionally biased region" description="Acidic residues" evidence="2">
    <location>
        <begin position="529"/>
        <end position="542"/>
    </location>
</feature>
<dbReference type="PANTHER" id="PTHR22599">
    <property type="entry name" value="MPS ONE BINDER KINASE ACTIVATOR-LIKE MOB"/>
    <property type="match status" value="1"/>
</dbReference>
<dbReference type="Proteomes" id="UP001201163">
    <property type="component" value="Unassembled WGS sequence"/>
</dbReference>
<dbReference type="InterPro" id="IPR005301">
    <property type="entry name" value="MOB_kinase_act_fam"/>
</dbReference>
<gene>
    <name evidence="3" type="ORF">EDB92DRAFT_1884635</name>
</gene>
<evidence type="ECO:0000313" key="4">
    <source>
        <dbReference type="Proteomes" id="UP001201163"/>
    </source>
</evidence>
<evidence type="ECO:0000313" key="3">
    <source>
        <dbReference type="EMBL" id="KAH8984941.1"/>
    </source>
</evidence>
<dbReference type="EMBL" id="JAKELL010000070">
    <property type="protein sequence ID" value="KAH8984941.1"/>
    <property type="molecule type" value="Genomic_DNA"/>
</dbReference>
<evidence type="ECO:0000256" key="2">
    <source>
        <dbReference type="SAM" id="MobiDB-lite"/>
    </source>
</evidence>
<dbReference type="InterPro" id="IPR036703">
    <property type="entry name" value="MOB_kinase_act_sf"/>
</dbReference>
<feature type="compositionally biased region" description="Basic and acidic residues" evidence="2">
    <location>
        <begin position="454"/>
        <end position="471"/>
    </location>
</feature>
<keyword evidence="4" id="KW-1185">Reference proteome</keyword>
<feature type="region of interest" description="Disordered" evidence="2">
    <location>
        <begin position="59"/>
        <end position="86"/>
    </location>
</feature>
<evidence type="ECO:0000256" key="1">
    <source>
        <dbReference type="PIRSR" id="PIRSR605301-1"/>
    </source>
</evidence>
<accession>A0AAD4QAP5</accession>
<sequence length="542" mass="59365">MASALQRPLKGSRISTFYPIKSVPALSTLDSAFQLQEFISLTIRSDIHDVSAIILVPDSRNNAEGGPDDSSAALTEDPDGEKDSKSEFAVDEACWIYEQLRRLAQDLSHPLITMLQQECTRATCPEMKAGEWMYLCVAHGNDGAMEQCCAIDYILHTVDSATALLNSPRAFPSRINIPPPSHRHFGSLARRLGRIFAHAYFHHREVFEQAEAESSLYARFLALTCKFELVPPEFLIIPTHSTTFEDAEPPRLLAAAVDPQHPPGSDDDGDDRGRGVHRGLGVDILGGIDRNPSPRKGRTRTGTMIFSEALIMAEELGKGGGSPSPERDSIAQLAAAAAAIEAHEQQETDFVHVDVADRAEEEEEPLTDEHELHADLQETYDHDLDYPEGEHFATLADADADAHDADVDDADVHGADVDDADVHPETGEDHDHQDHDHQGPEQDVTDDDAENVDAETHGEDVDEAPEHDVTSAHDIPTTTIIELSPADEADAPEEEEDAQEEDLTEAVVETHEDDAADAREVAEQIAPEEPQEEPQEEQADVA</sequence>
<organism evidence="3 4">
    <name type="scientific">Lactarius akahatsu</name>
    <dbReference type="NCBI Taxonomy" id="416441"/>
    <lineage>
        <taxon>Eukaryota</taxon>
        <taxon>Fungi</taxon>
        <taxon>Dikarya</taxon>
        <taxon>Basidiomycota</taxon>
        <taxon>Agaricomycotina</taxon>
        <taxon>Agaricomycetes</taxon>
        <taxon>Russulales</taxon>
        <taxon>Russulaceae</taxon>
        <taxon>Lactarius</taxon>
    </lineage>
</organism>
<evidence type="ECO:0008006" key="5">
    <source>
        <dbReference type="Google" id="ProtNLM"/>
    </source>
</evidence>
<keyword evidence="1" id="KW-0862">Zinc</keyword>
<protein>
    <recommendedName>
        <fullName evidence="5">Mob1/phocein</fullName>
    </recommendedName>
</protein>
<proteinExistence type="predicted"/>